<organism evidence="3 4">
    <name type="scientific">Saliterribacillus persicus</name>
    <dbReference type="NCBI Taxonomy" id="930114"/>
    <lineage>
        <taxon>Bacteria</taxon>
        <taxon>Bacillati</taxon>
        <taxon>Bacillota</taxon>
        <taxon>Bacilli</taxon>
        <taxon>Bacillales</taxon>
        <taxon>Bacillaceae</taxon>
        <taxon>Saliterribacillus</taxon>
    </lineage>
</organism>
<dbReference type="PANTHER" id="PTHR42852">
    <property type="entry name" value="THIOL:DISULFIDE INTERCHANGE PROTEIN DSBE"/>
    <property type="match status" value="1"/>
</dbReference>
<dbReference type="InterPro" id="IPR036249">
    <property type="entry name" value="Thioredoxin-like_sf"/>
</dbReference>
<dbReference type="InterPro" id="IPR000866">
    <property type="entry name" value="AhpC/TSA"/>
</dbReference>
<keyword evidence="1" id="KW-1015">Disulfide bond</keyword>
<name>A0A368XKI3_9BACI</name>
<dbReference type="Proteomes" id="UP000252585">
    <property type="component" value="Unassembled WGS sequence"/>
</dbReference>
<sequence length="192" mass="21779">MKKGIVIILLLGMVGYAVYDYIDTQNEAKKIEGTKIVAEGSLNDGDVVNSEKTGLQRGELAPDFTLETLDGEQVNLSDYRGTRVFLNFWATWCPPCRAEMPDMQKLYDNEDIQILAVNLTQSEKNVEGVSEFVEELSLTFPIPMDVESEVSTLYRVQAYPTSYLIDQEGRIQYIGMGAMNYDQMIQEFEKMN</sequence>
<evidence type="ECO:0000313" key="4">
    <source>
        <dbReference type="Proteomes" id="UP000252585"/>
    </source>
</evidence>
<protein>
    <submittedName>
        <fullName evidence="3">Peroxiredoxin</fullName>
    </submittedName>
</protein>
<keyword evidence="4" id="KW-1185">Reference proteome</keyword>
<dbReference type="EMBL" id="QPJJ01000008">
    <property type="protein sequence ID" value="RCW67007.1"/>
    <property type="molecule type" value="Genomic_DNA"/>
</dbReference>
<dbReference type="GO" id="GO:0016491">
    <property type="term" value="F:oxidoreductase activity"/>
    <property type="evidence" value="ECO:0007669"/>
    <property type="project" value="InterPro"/>
</dbReference>
<evidence type="ECO:0000259" key="2">
    <source>
        <dbReference type="PROSITE" id="PS51352"/>
    </source>
</evidence>
<dbReference type="GO" id="GO:0016209">
    <property type="term" value="F:antioxidant activity"/>
    <property type="evidence" value="ECO:0007669"/>
    <property type="project" value="InterPro"/>
</dbReference>
<dbReference type="InterPro" id="IPR017937">
    <property type="entry name" value="Thioredoxin_CS"/>
</dbReference>
<dbReference type="PANTHER" id="PTHR42852:SF1">
    <property type="entry name" value="THIOREDOXIN-LIKE PROTEIN YNEN"/>
    <property type="match status" value="1"/>
</dbReference>
<proteinExistence type="predicted"/>
<dbReference type="Pfam" id="PF00578">
    <property type="entry name" value="AhpC-TSA"/>
    <property type="match status" value="1"/>
</dbReference>
<gene>
    <name evidence="3" type="ORF">DFR57_108103</name>
</gene>
<dbReference type="OrthoDB" id="25753at2"/>
<dbReference type="InterPro" id="IPR013766">
    <property type="entry name" value="Thioredoxin_domain"/>
</dbReference>
<dbReference type="SUPFAM" id="SSF52833">
    <property type="entry name" value="Thioredoxin-like"/>
    <property type="match status" value="1"/>
</dbReference>
<comment type="caution">
    <text evidence="3">The sequence shown here is derived from an EMBL/GenBank/DDBJ whole genome shotgun (WGS) entry which is preliminary data.</text>
</comment>
<dbReference type="AlphaFoldDB" id="A0A368XKI3"/>
<feature type="domain" description="Thioredoxin" evidence="2">
    <location>
        <begin position="55"/>
        <end position="192"/>
    </location>
</feature>
<accession>A0A368XKI3</accession>
<dbReference type="RefSeq" id="WP_114353153.1">
    <property type="nucleotide sequence ID" value="NZ_QPJJ01000008.1"/>
</dbReference>
<dbReference type="Gene3D" id="3.40.30.10">
    <property type="entry name" value="Glutaredoxin"/>
    <property type="match status" value="1"/>
</dbReference>
<evidence type="ECO:0000256" key="1">
    <source>
        <dbReference type="ARBA" id="ARBA00023157"/>
    </source>
</evidence>
<evidence type="ECO:0000313" key="3">
    <source>
        <dbReference type="EMBL" id="RCW67007.1"/>
    </source>
</evidence>
<dbReference type="PROSITE" id="PS51352">
    <property type="entry name" value="THIOREDOXIN_2"/>
    <property type="match status" value="1"/>
</dbReference>
<reference evidence="3 4" key="1">
    <citation type="submission" date="2018-07" db="EMBL/GenBank/DDBJ databases">
        <title>Genomic Encyclopedia of Type Strains, Phase IV (KMG-IV): sequencing the most valuable type-strain genomes for metagenomic binning, comparative biology and taxonomic classification.</title>
        <authorList>
            <person name="Goeker M."/>
        </authorList>
    </citation>
    <scope>NUCLEOTIDE SEQUENCE [LARGE SCALE GENOMIC DNA]</scope>
    <source>
        <strain evidence="3 4">DSM 27696</strain>
    </source>
</reference>
<dbReference type="CDD" id="cd02966">
    <property type="entry name" value="TlpA_like_family"/>
    <property type="match status" value="1"/>
</dbReference>
<dbReference type="InterPro" id="IPR050553">
    <property type="entry name" value="Thioredoxin_ResA/DsbE_sf"/>
</dbReference>
<dbReference type="PROSITE" id="PS00194">
    <property type="entry name" value="THIOREDOXIN_1"/>
    <property type="match status" value="1"/>
</dbReference>